<evidence type="ECO:0000256" key="4">
    <source>
        <dbReference type="ARBA" id="ARBA00022989"/>
    </source>
</evidence>
<comment type="caution">
    <text evidence="9">The sequence shown here is derived from an EMBL/GenBank/DDBJ whole genome shotgun (WGS) entry which is preliminary data.</text>
</comment>
<feature type="domain" description="EamA" evidence="8">
    <location>
        <begin position="149"/>
        <end position="282"/>
    </location>
</feature>
<feature type="domain" description="EamA" evidence="8">
    <location>
        <begin position="8"/>
        <end position="134"/>
    </location>
</feature>
<feature type="transmembrane region" description="Helical" evidence="7">
    <location>
        <begin position="64"/>
        <end position="83"/>
    </location>
</feature>
<reference evidence="9 10" key="1">
    <citation type="submission" date="2024-06" db="EMBL/GenBank/DDBJ databases">
        <title>The Natural Products Discovery Center: Release of the First 8490 Sequenced Strains for Exploring Actinobacteria Biosynthetic Diversity.</title>
        <authorList>
            <person name="Kalkreuter E."/>
            <person name="Kautsar S.A."/>
            <person name="Yang D."/>
            <person name="Bader C.D."/>
            <person name="Teijaro C.N."/>
            <person name="Fluegel L."/>
            <person name="Davis C.M."/>
            <person name="Simpson J.R."/>
            <person name="Lauterbach L."/>
            <person name="Steele A.D."/>
            <person name="Gui C."/>
            <person name="Meng S."/>
            <person name="Li G."/>
            <person name="Viehrig K."/>
            <person name="Ye F."/>
            <person name="Su P."/>
            <person name="Kiefer A.F."/>
            <person name="Nichols A."/>
            <person name="Cepeda A.J."/>
            <person name="Yan W."/>
            <person name="Fan B."/>
            <person name="Jiang Y."/>
            <person name="Adhikari A."/>
            <person name="Zheng C.-J."/>
            <person name="Schuster L."/>
            <person name="Cowan T.M."/>
            <person name="Smanski M.J."/>
            <person name="Chevrette M.G."/>
            <person name="De Carvalho L.P.S."/>
            <person name="Shen B."/>
        </authorList>
    </citation>
    <scope>NUCLEOTIDE SEQUENCE [LARGE SCALE GENOMIC DNA]</scope>
    <source>
        <strain evidence="9 10">NPDC048946</strain>
    </source>
</reference>
<evidence type="ECO:0000256" key="2">
    <source>
        <dbReference type="ARBA" id="ARBA00007362"/>
    </source>
</evidence>
<keyword evidence="4 7" id="KW-1133">Transmembrane helix</keyword>
<feature type="transmembrane region" description="Helical" evidence="7">
    <location>
        <begin position="175"/>
        <end position="197"/>
    </location>
</feature>
<keyword evidence="5 7" id="KW-0472">Membrane</keyword>
<evidence type="ECO:0000256" key="7">
    <source>
        <dbReference type="SAM" id="Phobius"/>
    </source>
</evidence>
<dbReference type="Pfam" id="PF00892">
    <property type="entry name" value="EamA"/>
    <property type="match status" value="2"/>
</dbReference>
<dbReference type="RefSeq" id="WP_358364677.1">
    <property type="nucleotide sequence ID" value="NZ_JBEZFP010000224.1"/>
</dbReference>
<dbReference type="SUPFAM" id="SSF103481">
    <property type="entry name" value="Multidrug resistance efflux transporter EmrE"/>
    <property type="match status" value="2"/>
</dbReference>
<dbReference type="Proteomes" id="UP001551482">
    <property type="component" value="Unassembled WGS sequence"/>
</dbReference>
<keyword evidence="3 7" id="KW-0812">Transmembrane</keyword>
<evidence type="ECO:0000313" key="10">
    <source>
        <dbReference type="Proteomes" id="UP001551482"/>
    </source>
</evidence>
<feature type="compositionally biased region" description="Low complexity" evidence="6">
    <location>
        <begin position="306"/>
        <end position="318"/>
    </location>
</feature>
<dbReference type="EMBL" id="JBEZFP010000224">
    <property type="protein sequence ID" value="MEU8139998.1"/>
    <property type="molecule type" value="Genomic_DNA"/>
</dbReference>
<feature type="transmembrane region" description="Helical" evidence="7">
    <location>
        <begin position="265"/>
        <end position="282"/>
    </location>
</feature>
<feature type="transmembrane region" description="Helical" evidence="7">
    <location>
        <begin position="7"/>
        <end position="27"/>
    </location>
</feature>
<comment type="subcellular location">
    <subcellularLocation>
        <location evidence="1">Membrane</location>
        <topology evidence="1">Multi-pass membrane protein</topology>
    </subcellularLocation>
</comment>
<feature type="transmembrane region" description="Helical" evidence="7">
    <location>
        <begin position="145"/>
        <end position="168"/>
    </location>
</feature>
<feature type="transmembrane region" description="Helical" evidence="7">
    <location>
        <begin position="240"/>
        <end position="259"/>
    </location>
</feature>
<feature type="compositionally biased region" description="Pro residues" evidence="6">
    <location>
        <begin position="296"/>
        <end position="305"/>
    </location>
</feature>
<dbReference type="InterPro" id="IPR050638">
    <property type="entry name" value="AA-Vitamin_Transporters"/>
</dbReference>
<feature type="transmembrane region" description="Helical" evidence="7">
    <location>
        <begin position="209"/>
        <end position="233"/>
    </location>
</feature>
<evidence type="ECO:0000256" key="5">
    <source>
        <dbReference type="ARBA" id="ARBA00023136"/>
    </source>
</evidence>
<dbReference type="InterPro" id="IPR037185">
    <property type="entry name" value="EmrE-like"/>
</dbReference>
<feature type="transmembrane region" description="Helical" evidence="7">
    <location>
        <begin position="89"/>
        <end position="109"/>
    </location>
</feature>
<evidence type="ECO:0000256" key="1">
    <source>
        <dbReference type="ARBA" id="ARBA00004141"/>
    </source>
</evidence>
<name>A0ABV3DW75_9ACTN</name>
<dbReference type="InterPro" id="IPR000620">
    <property type="entry name" value="EamA_dom"/>
</dbReference>
<evidence type="ECO:0000256" key="3">
    <source>
        <dbReference type="ARBA" id="ARBA00022692"/>
    </source>
</evidence>
<evidence type="ECO:0000259" key="8">
    <source>
        <dbReference type="Pfam" id="PF00892"/>
    </source>
</evidence>
<feature type="transmembrane region" description="Helical" evidence="7">
    <location>
        <begin position="33"/>
        <end position="52"/>
    </location>
</feature>
<sequence>MTKKAWALFAAMSIVWGISYLFIKIAVEEVSAPVVVVIRTAIAAAVLVPLALRRRAFGTLRGRVRIVCVLALTHVAGPFLLITYGEVHISSSLTALLIAAQPIMIAIIALKADASERVTGFRAVGLAVGLGGVGTLVGFDLTGDRLGLLGAGMVLLATLGYACATLIVKRHLSDVPPVALAASTMSITTVLLMPFAIATAPASLPSAKVAGSLAALGLVCTALAFLAFYALIAEAGAGRAALITYLNPVVAVLLGVLVLDEKLSASIAGGTALILAGSWLATRPQKGASQKGASPDPRPADPPQADPQRLGADALSPCTPAPASPSAR</sequence>
<keyword evidence="10" id="KW-1185">Reference proteome</keyword>
<comment type="similarity">
    <text evidence="2">Belongs to the EamA transporter family.</text>
</comment>
<evidence type="ECO:0000256" key="6">
    <source>
        <dbReference type="SAM" id="MobiDB-lite"/>
    </source>
</evidence>
<proteinExistence type="inferred from homology"/>
<feature type="compositionally biased region" description="Pro residues" evidence="6">
    <location>
        <begin position="319"/>
        <end position="328"/>
    </location>
</feature>
<organism evidence="9 10">
    <name type="scientific">Streptodolium elevatio</name>
    <dbReference type="NCBI Taxonomy" id="3157996"/>
    <lineage>
        <taxon>Bacteria</taxon>
        <taxon>Bacillati</taxon>
        <taxon>Actinomycetota</taxon>
        <taxon>Actinomycetes</taxon>
        <taxon>Kitasatosporales</taxon>
        <taxon>Streptomycetaceae</taxon>
        <taxon>Streptodolium</taxon>
    </lineage>
</organism>
<gene>
    <name evidence="9" type="ORF">AB0C36_41715</name>
</gene>
<feature type="transmembrane region" description="Helical" evidence="7">
    <location>
        <begin position="121"/>
        <end position="139"/>
    </location>
</feature>
<evidence type="ECO:0000313" key="9">
    <source>
        <dbReference type="EMBL" id="MEU8139998.1"/>
    </source>
</evidence>
<feature type="region of interest" description="Disordered" evidence="6">
    <location>
        <begin position="285"/>
        <end position="328"/>
    </location>
</feature>
<protein>
    <submittedName>
        <fullName evidence="9">DMT family transporter</fullName>
    </submittedName>
</protein>
<dbReference type="PANTHER" id="PTHR32322">
    <property type="entry name" value="INNER MEMBRANE TRANSPORTER"/>
    <property type="match status" value="1"/>
</dbReference>
<dbReference type="PANTHER" id="PTHR32322:SF9">
    <property type="entry name" value="AMINO-ACID METABOLITE EFFLUX PUMP-RELATED"/>
    <property type="match status" value="1"/>
</dbReference>
<accession>A0ABV3DW75</accession>